<dbReference type="AlphaFoldDB" id="A0A2C6KQH2"/>
<proteinExistence type="predicted"/>
<protein>
    <submittedName>
        <fullName evidence="1">Uncharacterized protein</fullName>
    </submittedName>
</protein>
<reference evidence="1 2" key="1">
    <citation type="journal article" date="2017" name="Int. J. Parasitol.">
        <title>The genome of the protozoan parasite Cystoisospora suis and a reverse vaccinology approach to identify vaccine candidates.</title>
        <authorList>
            <person name="Palmieri N."/>
            <person name="Shrestha A."/>
            <person name="Ruttkowski B."/>
            <person name="Beck T."/>
            <person name="Vogl C."/>
            <person name="Tomley F."/>
            <person name="Blake D.P."/>
            <person name="Joachim A."/>
        </authorList>
    </citation>
    <scope>NUCLEOTIDE SEQUENCE [LARGE SCALE GENOMIC DNA]</scope>
    <source>
        <strain evidence="1 2">Wien I</strain>
    </source>
</reference>
<dbReference type="GeneID" id="94430832"/>
<dbReference type="Proteomes" id="UP000221165">
    <property type="component" value="Unassembled WGS sequence"/>
</dbReference>
<gene>
    <name evidence="1" type="ORF">CSUI_007476</name>
</gene>
<dbReference type="EMBL" id="MIGC01003945">
    <property type="protein sequence ID" value="PHJ18704.1"/>
    <property type="molecule type" value="Genomic_DNA"/>
</dbReference>
<evidence type="ECO:0000313" key="1">
    <source>
        <dbReference type="EMBL" id="PHJ18704.1"/>
    </source>
</evidence>
<dbReference type="RefSeq" id="XP_067920410.1">
    <property type="nucleotide sequence ID" value="XM_068067621.1"/>
</dbReference>
<dbReference type="VEuPathDB" id="ToxoDB:CSUI_007476"/>
<organism evidence="1 2">
    <name type="scientific">Cystoisospora suis</name>
    <dbReference type="NCBI Taxonomy" id="483139"/>
    <lineage>
        <taxon>Eukaryota</taxon>
        <taxon>Sar</taxon>
        <taxon>Alveolata</taxon>
        <taxon>Apicomplexa</taxon>
        <taxon>Conoidasida</taxon>
        <taxon>Coccidia</taxon>
        <taxon>Eucoccidiorida</taxon>
        <taxon>Eimeriorina</taxon>
        <taxon>Sarcocystidae</taxon>
        <taxon>Cystoisospora</taxon>
    </lineage>
</organism>
<accession>A0A2C6KQH2</accession>
<evidence type="ECO:0000313" key="2">
    <source>
        <dbReference type="Proteomes" id="UP000221165"/>
    </source>
</evidence>
<keyword evidence="2" id="KW-1185">Reference proteome</keyword>
<sequence>MTQMPGRTRVIVSAFAIPRISFGLVSEYKSLHACTQDQGSRSLPSESPLRKEIPLPSPFFLRYEESRGCLRRQ</sequence>
<name>A0A2C6KQH2_9APIC</name>
<comment type="caution">
    <text evidence="1">The sequence shown here is derived from an EMBL/GenBank/DDBJ whole genome shotgun (WGS) entry which is preliminary data.</text>
</comment>